<comment type="caution">
    <text evidence="3">The sequence shown here is derived from an EMBL/GenBank/DDBJ whole genome shotgun (WGS) entry which is preliminary data.</text>
</comment>
<keyword evidence="1" id="KW-1133">Transmembrane helix</keyword>
<evidence type="ECO:0000313" key="3">
    <source>
        <dbReference type="EMBL" id="NEG56218.1"/>
    </source>
</evidence>
<dbReference type="InterPro" id="IPR002656">
    <property type="entry name" value="Acyl_transf_3_dom"/>
</dbReference>
<dbReference type="Pfam" id="PF01757">
    <property type="entry name" value="Acyl_transf_3"/>
    <property type="match status" value="1"/>
</dbReference>
<dbReference type="PANTHER" id="PTHR23028:SF53">
    <property type="entry name" value="ACYL_TRANSF_3 DOMAIN-CONTAINING PROTEIN"/>
    <property type="match status" value="1"/>
</dbReference>
<dbReference type="PANTHER" id="PTHR23028">
    <property type="entry name" value="ACETYLTRANSFERASE"/>
    <property type="match status" value="1"/>
</dbReference>
<proteinExistence type="predicted"/>
<organism evidence="3 4">
    <name type="scientific">Bifidobacterium platyrrhinorum</name>
    <dbReference type="NCBI Taxonomy" id="2661628"/>
    <lineage>
        <taxon>Bacteria</taxon>
        <taxon>Bacillati</taxon>
        <taxon>Actinomycetota</taxon>
        <taxon>Actinomycetes</taxon>
        <taxon>Bifidobacteriales</taxon>
        <taxon>Bifidobacteriaceae</taxon>
        <taxon>Bifidobacterium</taxon>
    </lineage>
</organism>
<feature type="domain" description="Acyltransferase 3" evidence="2">
    <location>
        <begin position="8"/>
        <end position="351"/>
    </location>
</feature>
<feature type="transmembrane region" description="Helical" evidence="1">
    <location>
        <begin position="333"/>
        <end position="353"/>
    </location>
</feature>
<dbReference type="GO" id="GO:0016020">
    <property type="term" value="C:membrane"/>
    <property type="evidence" value="ECO:0007669"/>
    <property type="project" value="TreeGrafter"/>
</dbReference>
<sequence length="598" mass="64819">MVARRHFVGLDGIKGLALIAIILYHCEQSWLPGGFYGVDVFLTVSGFLAAIGMFSRLKEGRGIGLERYWPRRFTRLYPALVLMIPAVGFAAWCLDRDLLVHIRDQVVTVALGCYNWYAIASGNSYFGQMNPQLLRHLWFVSVLMQLYLVIPLVAWFMHRIRRTRCALLVPLAIAVGSAASMNLMYTPGADPTRVYFGTDTHAAGFMLGVALAWIVVNRRVAVGDHLPWIVRARRVLAPLVAFVAAIALIDMAIRGEQGADAFRWGIPLASVLSVLLIAGTVQTDSWMQSQFVFRPLALLGRYSYGLYLWHWPVWLIVAATLPRLVPGKGVRLWVLPVTLVITIVATAMSWILIERPAARGGISSIIVPGPGSTWRDVVRAVASCIVLLLIIGGGVVAVRDAPAKTSVEVALERQAARLAAEQALGRKQVPTPRKPPHTMPTGDQITAVGDSVMLASAKGMQEVFPGVDLDAAVSRSSFAGFGIVSGKGAGLRQWVVLGLATNGPIPPEQLDQYLAMVGPDRVLVLVNAHGDRTWIPQNNQLLAQFAASHPDNVIVADWDSAAAANASHLAADGIHPDGGDYYAQAVKQAIQAWIDAGH</sequence>
<evidence type="ECO:0000313" key="4">
    <source>
        <dbReference type="Proteomes" id="UP000483293"/>
    </source>
</evidence>
<feature type="transmembrane region" description="Helical" evidence="1">
    <location>
        <begin position="138"/>
        <end position="158"/>
    </location>
</feature>
<accession>A0A6L9SUL6</accession>
<feature type="transmembrane region" description="Helical" evidence="1">
    <location>
        <begin position="236"/>
        <end position="255"/>
    </location>
</feature>
<dbReference type="InterPro" id="IPR050879">
    <property type="entry name" value="Acyltransferase_3"/>
</dbReference>
<dbReference type="EMBL" id="WHZV01000014">
    <property type="protein sequence ID" value="NEG56218.1"/>
    <property type="molecule type" value="Genomic_DNA"/>
</dbReference>
<evidence type="ECO:0000259" key="2">
    <source>
        <dbReference type="Pfam" id="PF01757"/>
    </source>
</evidence>
<dbReference type="AlphaFoldDB" id="A0A6L9SUL6"/>
<keyword evidence="3" id="KW-0012">Acyltransferase</keyword>
<keyword evidence="3" id="KW-0808">Transferase</keyword>
<gene>
    <name evidence="3" type="ORF">GFD21_10735</name>
</gene>
<name>A0A6L9SUL6_9BIFI</name>
<dbReference type="Proteomes" id="UP000483293">
    <property type="component" value="Unassembled WGS sequence"/>
</dbReference>
<feature type="transmembrane region" description="Helical" evidence="1">
    <location>
        <begin position="377"/>
        <end position="398"/>
    </location>
</feature>
<dbReference type="GO" id="GO:0009103">
    <property type="term" value="P:lipopolysaccharide biosynthetic process"/>
    <property type="evidence" value="ECO:0007669"/>
    <property type="project" value="TreeGrafter"/>
</dbReference>
<feature type="transmembrane region" description="Helical" evidence="1">
    <location>
        <begin position="36"/>
        <end position="55"/>
    </location>
</feature>
<keyword evidence="4" id="KW-1185">Reference proteome</keyword>
<feature type="transmembrane region" description="Helical" evidence="1">
    <location>
        <begin position="302"/>
        <end position="321"/>
    </location>
</feature>
<keyword evidence="1" id="KW-0472">Membrane</keyword>
<feature type="transmembrane region" description="Helical" evidence="1">
    <location>
        <begin position="261"/>
        <end position="281"/>
    </location>
</feature>
<feature type="transmembrane region" description="Helical" evidence="1">
    <location>
        <begin position="75"/>
        <end position="94"/>
    </location>
</feature>
<feature type="transmembrane region" description="Helical" evidence="1">
    <location>
        <begin position="165"/>
        <end position="185"/>
    </location>
</feature>
<keyword evidence="1" id="KW-0812">Transmembrane</keyword>
<dbReference type="SUPFAM" id="SSF52266">
    <property type="entry name" value="SGNH hydrolase"/>
    <property type="match status" value="1"/>
</dbReference>
<dbReference type="GO" id="GO:0016747">
    <property type="term" value="F:acyltransferase activity, transferring groups other than amino-acyl groups"/>
    <property type="evidence" value="ECO:0007669"/>
    <property type="project" value="InterPro"/>
</dbReference>
<protein>
    <submittedName>
        <fullName evidence="3">Acyltransferase family protein</fullName>
    </submittedName>
</protein>
<evidence type="ECO:0000256" key="1">
    <source>
        <dbReference type="SAM" id="Phobius"/>
    </source>
</evidence>
<feature type="transmembrane region" description="Helical" evidence="1">
    <location>
        <begin position="200"/>
        <end position="216"/>
    </location>
</feature>
<reference evidence="3 4" key="1">
    <citation type="submission" date="2019-10" db="EMBL/GenBank/DDBJ databases">
        <title>Bifidobacterium from non-human primates.</title>
        <authorList>
            <person name="Modesto M."/>
        </authorList>
    </citation>
    <scope>NUCLEOTIDE SEQUENCE [LARGE SCALE GENOMIC DNA]</scope>
    <source>
        <strain evidence="3 4">SMA15</strain>
    </source>
</reference>
<feature type="transmembrane region" description="Helical" evidence="1">
    <location>
        <begin position="6"/>
        <end position="24"/>
    </location>
</feature>